<evidence type="ECO:0000256" key="2">
    <source>
        <dbReference type="ARBA" id="ARBA00005336"/>
    </source>
</evidence>
<dbReference type="GO" id="GO:0005975">
    <property type="term" value="P:carbohydrate metabolic process"/>
    <property type="evidence" value="ECO:0007669"/>
    <property type="project" value="InterPro"/>
</dbReference>
<dbReference type="GO" id="GO:0004563">
    <property type="term" value="F:beta-N-acetylhexosaminidase activity"/>
    <property type="evidence" value="ECO:0007669"/>
    <property type="project" value="UniProtKB-EC"/>
</dbReference>
<evidence type="ECO:0000256" key="6">
    <source>
        <dbReference type="SAM" id="MobiDB-lite"/>
    </source>
</evidence>
<dbReference type="Gene3D" id="3.20.20.300">
    <property type="entry name" value="Glycoside hydrolase, family 3, N-terminal domain"/>
    <property type="match status" value="1"/>
</dbReference>
<feature type="domain" description="Glycoside hydrolase family 3 N-terminal" evidence="8">
    <location>
        <begin position="82"/>
        <end position="415"/>
    </location>
</feature>
<feature type="signal peptide" evidence="7">
    <location>
        <begin position="1"/>
        <end position="18"/>
    </location>
</feature>
<evidence type="ECO:0000256" key="3">
    <source>
        <dbReference type="ARBA" id="ARBA00012663"/>
    </source>
</evidence>
<proteinExistence type="inferred from homology"/>
<dbReference type="OrthoDB" id="9805821at2"/>
<evidence type="ECO:0000256" key="7">
    <source>
        <dbReference type="SAM" id="SignalP"/>
    </source>
</evidence>
<dbReference type="SUPFAM" id="SSF51445">
    <property type="entry name" value="(Trans)glycosidases"/>
    <property type="match status" value="1"/>
</dbReference>
<comment type="caution">
    <text evidence="9">The sequence shown here is derived from an EMBL/GenBank/DDBJ whole genome shotgun (WGS) entry which is preliminary data.</text>
</comment>
<name>A0A011WL83_RUMAL</name>
<comment type="catalytic activity">
    <reaction evidence="1">
        <text>Hydrolysis of terminal non-reducing N-acetyl-D-hexosamine residues in N-acetyl-beta-D-hexosaminides.</text>
        <dbReference type="EC" id="3.2.1.52"/>
    </reaction>
</comment>
<comment type="similarity">
    <text evidence="2">Belongs to the glycosyl hydrolase 3 family.</text>
</comment>
<dbReference type="PATRIC" id="fig|1341156.4.peg.2778"/>
<dbReference type="InterPro" id="IPR050226">
    <property type="entry name" value="NagZ_Beta-hexosaminidase"/>
</dbReference>
<feature type="region of interest" description="Disordered" evidence="6">
    <location>
        <begin position="426"/>
        <end position="445"/>
    </location>
</feature>
<dbReference type="InterPro" id="IPR036962">
    <property type="entry name" value="Glyco_hydro_3_N_sf"/>
</dbReference>
<dbReference type="Proteomes" id="UP000021369">
    <property type="component" value="Unassembled WGS sequence"/>
</dbReference>
<dbReference type="Pfam" id="PF00933">
    <property type="entry name" value="Glyco_hydro_3"/>
    <property type="match status" value="1"/>
</dbReference>
<dbReference type="GO" id="GO:0009254">
    <property type="term" value="P:peptidoglycan turnover"/>
    <property type="evidence" value="ECO:0007669"/>
    <property type="project" value="TreeGrafter"/>
</dbReference>
<dbReference type="PANTHER" id="PTHR30480:SF13">
    <property type="entry name" value="BETA-HEXOSAMINIDASE"/>
    <property type="match status" value="1"/>
</dbReference>
<sequence length="445" mass="48742">MKKTFAAALALLMTISMASCGNFGRPDPKTLERANEDQDSSRRSLVEEMFTSDEESSASDNAEYTIEDDPENFVKVTVENMTLEEKIGQLFFVRADALETGYENKVVNDDNIGGVTYVDDMMIDALKKYHVGGVVLMEKNIIDEDKLVKLTSDLQSNSDYPMFIGVEELGGELAPIANNMNFDVALFGNMNEVGKTATAANAKKVGKAIGKYLSGYGINLDFAPIADVSDDEEKVKASNFAADPVMVGEMAEAEIEGLHEAGVMTAVKHFPGYGDAVTNKKNVPVNNMSWDEIMVDSGLAFAGALEKTDMLMVGHIMLPEVSDDGLPASMSQQIIQDKIRDEMKFRGVVITDAMSAKCITENYVKREIAVNAIIAGADIILMPYDLDEAYDSVLTAVKDGKINEARIDKSVERILWLKVKNHLFDDRTEKSDDSSKDTDSDSSES</sequence>
<reference evidence="9 10" key="1">
    <citation type="submission" date="2013-06" db="EMBL/GenBank/DDBJ databases">
        <title>Rumen cellulosomics: divergent fiber-degrading strategies revealed by comparative genome-wide analysis of six Ruminococcal strains.</title>
        <authorList>
            <person name="Dassa B."/>
            <person name="Borovok I."/>
            <person name="Lamed R."/>
            <person name="Flint H."/>
            <person name="Yeoman C.J."/>
            <person name="White B."/>
            <person name="Bayer E.A."/>
        </authorList>
    </citation>
    <scope>NUCLEOTIDE SEQUENCE [LARGE SCALE GENOMIC DNA]</scope>
    <source>
        <strain evidence="9 10">SY3</strain>
    </source>
</reference>
<evidence type="ECO:0000313" key="10">
    <source>
        <dbReference type="Proteomes" id="UP000021369"/>
    </source>
</evidence>
<evidence type="ECO:0000256" key="1">
    <source>
        <dbReference type="ARBA" id="ARBA00001231"/>
    </source>
</evidence>
<keyword evidence="5" id="KW-0326">Glycosidase</keyword>
<dbReference type="InterPro" id="IPR001764">
    <property type="entry name" value="Glyco_hydro_3_N"/>
</dbReference>
<feature type="chain" id="PRO_5001463900" description="beta-N-acetylhexosaminidase" evidence="7">
    <location>
        <begin position="19"/>
        <end position="445"/>
    </location>
</feature>
<dbReference type="EC" id="3.2.1.52" evidence="3"/>
<dbReference type="InterPro" id="IPR017853">
    <property type="entry name" value="GH"/>
</dbReference>
<gene>
    <name evidence="9" type="ORF">RASY3_15895</name>
</gene>
<keyword evidence="4 9" id="KW-0378">Hydrolase</keyword>
<accession>A0A011WL83</accession>
<organism evidence="9 10">
    <name type="scientific">Ruminococcus albus SY3</name>
    <dbReference type="NCBI Taxonomy" id="1341156"/>
    <lineage>
        <taxon>Bacteria</taxon>
        <taxon>Bacillati</taxon>
        <taxon>Bacillota</taxon>
        <taxon>Clostridia</taxon>
        <taxon>Eubacteriales</taxon>
        <taxon>Oscillospiraceae</taxon>
        <taxon>Ruminococcus</taxon>
    </lineage>
</organism>
<dbReference type="AlphaFoldDB" id="A0A011WL83"/>
<dbReference type="EMBL" id="JEOB01000004">
    <property type="protein sequence ID" value="EXM37805.1"/>
    <property type="molecule type" value="Genomic_DNA"/>
</dbReference>
<evidence type="ECO:0000256" key="4">
    <source>
        <dbReference type="ARBA" id="ARBA00022801"/>
    </source>
</evidence>
<feature type="compositionally biased region" description="Basic and acidic residues" evidence="6">
    <location>
        <begin position="426"/>
        <end position="439"/>
    </location>
</feature>
<keyword evidence="7" id="KW-0732">Signal</keyword>
<keyword evidence="10" id="KW-1185">Reference proteome</keyword>
<evidence type="ECO:0000256" key="5">
    <source>
        <dbReference type="ARBA" id="ARBA00023295"/>
    </source>
</evidence>
<evidence type="ECO:0000313" key="9">
    <source>
        <dbReference type="EMBL" id="EXM37805.1"/>
    </source>
</evidence>
<dbReference type="PANTHER" id="PTHR30480">
    <property type="entry name" value="BETA-HEXOSAMINIDASE-RELATED"/>
    <property type="match status" value="1"/>
</dbReference>
<evidence type="ECO:0000259" key="8">
    <source>
        <dbReference type="Pfam" id="PF00933"/>
    </source>
</evidence>
<dbReference type="PROSITE" id="PS51257">
    <property type="entry name" value="PROKAR_LIPOPROTEIN"/>
    <property type="match status" value="1"/>
</dbReference>
<protein>
    <recommendedName>
        <fullName evidence="3">beta-N-acetylhexosaminidase</fullName>
        <ecNumber evidence="3">3.2.1.52</ecNumber>
    </recommendedName>
</protein>